<evidence type="ECO:0000256" key="1">
    <source>
        <dbReference type="SAM" id="Phobius"/>
    </source>
</evidence>
<sequence length="122" mass="14178">MPISDACIYFIISILGLAYPVSLPAITRLDEKYKSILIVQRFRRSREFLFFQGMLIAAIVTVAVQVVWIINWKPVPPEKMLFYYHDWAEILLAIVTAFLIIAFFLFTRRIIQFYIPSSLVSG</sequence>
<gene>
    <name evidence="2" type="ORF">HK413_03230</name>
</gene>
<organism evidence="2 3">
    <name type="scientific">Mucilaginibacter humi</name>
    <dbReference type="NCBI Taxonomy" id="2732510"/>
    <lineage>
        <taxon>Bacteria</taxon>
        <taxon>Pseudomonadati</taxon>
        <taxon>Bacteroidota</taxon>
        <taxon>Sphingobacteriia</taxon>
        <taxon>Sphingobacteriales</taxon>
        <taxon>Sphingobacteriaceae</taxon>
        <taxon>Mucilaginibacter</taxon>
    </lineage>
</organism>
<dbReference type="RefSeq" id="WP_175269110.1">
    <property type="nucleotide sequence ID" value="NZ_JABFCR010000009.1"/>
</dbReference>
<keyword evidence="1" id="KW-0812">Transmembrane</keyword>
<name>A0ABX1W0E9_9SPHI</name>
<accession>A0ABX1W0E9</accession>
<evidence type="ECO:0000313" key="2">
    <source>
        <dbReference type="EMBL" id="NNU33413.1"/>
    </source>
</evidence>
<keyword evidence="3" id="KW-1185">Reference proteome</keyword>
<protein>
    <recommendedName>
        <fullName evidence="4">CAAX prenyl protease 1 N-terminal domain-containing protein</fullName>
    </recommendedName>
</protein>
<keyword evidence="1" id="KW-0472">Membrane</keyword>
<comment type="caution">
    <text evidence="2">The sequence shown here is derived from an EMBL/GenBank/DDBJ whole genome shotgun (WGS) entry which is preliminary data.</text>
</comment>
<dbReference type="Proteomes" id="UP000566071">
    <property type="component" value="Unassembled WGS sequence"/>
</dbReference>
<dbReference type="EMBL" id="JABFCR010000009">
    <property type="protein sequence ID" value="NNU33413.1"/>
    <property type="molecule type" value="Genomic_DNA"/>
</dbReference>
<feature type="transmembrane region" description="Helical" evidence="1">
    <location>
        <begin position="90"/>
        <end position="107"/>
    </location>
</feature>
<proteinExistence type="predicted"/>
<keyword evidence="1" id="KW-1133">Transmembrane helix</keyword>
<evidence type="ECO:0008006" key="4">
    <source>
        <dbReference type="Google" id="ProtNLM"/>
    </source>
</evidence>
<feature type="transmembrane region" description="Helical" evidence="1">
    <location>
        <begin position="6"/>
        <end position="27"/>
    </location>
</feature>
<reference evidence="2 3" key="1">
    <citation type="submission" date="2020-05" db="EMBL/GenBank/DDBJ databases">
        <authorList>
            <person name="Khan S.A."/>
            <person name="Jeon C.O."/>
            <person name="Chun B.H."/>
        </authorList>
    </citation>
    <scope>NUCLEOTIDE SEQUENCE [LARGE SCALE GENOMIC DNA]</scope>
    <source>
        <strain evidence="2 3">S1162</strain>
    </source>
</reference>
<evidence type="ECO:0000313" key="3">
    <source>
        <dbReference type="Proteomes" id="UP000566071"/>
    </source>
</evidence>
<feature type="transmembrane region" description="Helical" evidence="1">
    <location>
        <begin position="48"/>
        <end position="70"/>
    </location>
</feature>